<dbReference type="PANTHER" id="PTHR36570:SF3">
    <property type="entry name" value="DISULFIDE BOND FORMATION PROTEIN B"/>
    <property type="match status" value="1"/>
</dbReference>
<sequence length="163" mass="17064">MSSDPRLVSGAIALASAVVLGMALISQYVFGLEPCQLCLWQRWPYVATIALGILGVLFAGMPPVRQVCVALAGAVFLVGAGIAGFHAGVEYGWWEGLPGCSVPAIEKGMTVEEVKKLLASRTNVVPCDEPAWTFLGLSMAGYNVLASLALAAATIWALATRRA</sequence>
<dbReference type="Pfam" id="PF02600">
    <property type="entry name" value="DsbB"/>
    <property type="match status" value="1"/>
</dbReference>
<evidence type="ECO:0000256" key="5">
    <source>
        <dbReference type="ARBA" id="ARBA00023136"/>
    </source>
</evidence>
<dbReference type="Gene3D" id="1.20.1550.10">
    <property type="entry name" value="DsbB-like"/>
    <property type="match status" value="1"/>
</dbReference>
<feature type="transmembrane region" description="Helical" evidence="6">
    <location>
        <begin position="42"/>
        <end position="60"/>
    </location>
</feature>
<dbReference type="InterPro" id="IPR003752">
    <property type="entry name" value="DiS_bond_form_DsbB/BdbC"/>
</dbReference>
<dbReference type="SUPFAM" id="SSF158442">
    <property type="entry name" value="DsbB-like"/>
    <property type="match status" value="1"/>
</dbReference>
<protein>
    <submittedName>
        <fullName evidence="7">Disulfide bond formation protein B</fullName>
    </submittedName>
</protein>
<reference evidence="7 8" key="1">
    <citation type="submission" date="2018-07" db="EMBL/GenBank/DDBJ databases">
        <title>Venubactetium sediminum gen. nov., sp. nov., isolated from a marine solar saltern.</title>
        <authorList>
            <person name="Wang S."/>
        </authorList>
    </citation>
    <scope>NUCLEOTIDE SEQUENCE [LARGE SCALE GENOMIC DNA]</scope>
    <source>
        <strain evidence="7 8">WD2A32</strain>
    </source>
</reference>
<comment type="caution">
    <text evidence="7">The sequence shown here is derived from an EMBL/GenBank/DDBJ whole genome shotgun (WGS) entry which is preliminary data.</text>
</comment>
<evidence type="ECO:0000256" key="2">
    <source>
        <dbReference type="ARBA" id="ARBA00022475"/>
    </source>
</evidence>
<dbReference type="GO" id="GO:0005886">
    <property type="term" value="C:plasma membrane"/>
    <property type="evidence" value="ECO:0007669"/>
    <property type="project" value="UniProtKB-SubCell"/>
</dbReference>
<feature type="transmembrane region" description="Helical" evidence="6">
    <location>
        <begin position="140"/>
        <end position="159"/>
    </location>
</feature>
<keyword evidence="3 6" id="KW-0812">Transmembrane</keyword>
<evidence type="ECO:0000256" key="3">
    <source>
        <dbReference type="ARBA" id="ARBA00022692"/>
    </source>
</evidence>
<organism evidence="7 8">
    <name type="scientific">Ferruginivarius sediminum</name>
    <dbReference type="NCBI Taxonomy" id="2661937"/>
    <lineage>
        <taxon>Bacteria</taxon>
        <taxon>Pseudomonadati</taxon>
        <taxon>Pseudomonadota</taxon>
        <taxon>Alphaproteobacteria</taxon>
        <taxon>Rhodospirillales</taxon>
        <taxon>Rhodospirillaceae</taxon>
        <taxon>Ferruginivarius</taxon>
    </lineage>
</organism>
<proteinExistence type="predicted"/>
<keyword evidence="8" id="KW-1185">Reference proteome</keyword>
<comment type="subcellular location">
    <subcellularLocation>
        <location evidence="1">Cell membrane</location>
        <topology evidence="1">Multi-pass membrane protein</topology>
    </subcellularLocation>
</comment>
<feature type="transmembrane region" description="Helical" evidence="6">
    <location>
        <begin position="67"/>
        <end position="89"/>
    </location>
</feature>
<dbReference type="InterPro" id="IPR050183">
    <property type="entry name" value="DsbB"/>
</dbReference>
<dbReference type="RefSeq" id="WP_114583392.1">
    <property type="nucleotide sequence ID" value="NZ_QPMH01000021.1"/>
</dbReference>
<evidence type="ECO:0000256" key="6">
    <source>
        <dbReference type="SAM" id="Phobius"/>
    </source>
</evidence>
<keyword evidence="5 6" id="KW-0472">Membrane</keyword>
<keyword evidence="4 6" id="KW-1133">Transmembrane helix</keyword>
<dbReference type="InterPro" id="IPR024199">
    <property type="entry name" value="Uncharacterised_DsbB"/>
</dbReference>
<gene>
    <name evidence="7" type="ORF">DRB17_16855</name>
</gene>
<dbReference type="Proteomes" id="UP000253941">
    <property type="component" value="Unassembled WGS sequence"/>
</dbReference>
<dbReference type="GO" id="GO:0006457">
    <property type="term" value="P:protein folding"/>
    <property type="evidence" value="ECO:0007669"/>
    <property type="project" value="InterPro"/>
</dbReference>
<accession>A0A369T5Y0</accession>
<dbReference type="AlphaFoldDB" id="A0A369T5Y0"/>
<dbReference type="InterPro" id="IPR023380">
    <property type="entry name" value="DsbB-like_sf"/>
</dbReference>
<name>A0A369T5Y0_9PROT</name>
<feature type="transmembrane region" description="Helical" evidence="6">
    <location>
        <begin position="7"/>
        <end position="30"/>
    </location>
</feature>
<dbReference type="GO" id="GO:0015035">
    <property type="term" value="F:protein-disulfide reductase activity"/>
    <property type="evidence" value="ECO:0007669"/>
    <property type="project" value="InterPro"/>
</dbReference>
<keyword evidence="2" id="KW-1003">Cell membrane</keyword>
<dbReference type="EMBL" id="QPMH01000021">
    <property type="protein sequence ID" value="RDD60729.1"/>
    <property type="molecule type" value="Genomic_DNA"/>
</dbReference>
<dbReference type="PIRSF" id="PIRSF033913">
    <property type="entry name" value="S-S_format_DsbB"/>
    <property type="match status" value="1"/>
</dbReference>
<evidence type="ECO:0000313" key="7">
    <source>
        <dbReference type="EMBL" id="RDD60729.1"/>
    </source>
</evidence>
<evidence type="ECO:0000256" key="1">
    <source>
        <dbReference type="ARBA" id="ARBA00004651"/>
    </source>
</evidence>
<evidence type="ECO:0000313" key="8">
    <source>
        <dbReference type="Proteomes" id="UP000253941"/>
    </source>
</evidence>
<dbReference type="PANTHER" id="PTHR36570">
    <property type="entry name" value="DISULFIDE BOND FORMATION PROTEIN B"/>
    <property type="match status" value="1"/>
</dbReference>
<evidence type="ECO:0000256" key="4">
    <source>
        <dbReference type="ARBA" id="ARBA00022989"/>
    </source>
</evidence>